<feature type="compositionally biased region" description="Acidic residues" evidence="1">
    <location>
        <begin position="186"/>
        <end position="196"/>
    </location>
</feature>
<evidence type="ECO:0000313" key="4">
    <source>
        <dbReference type="EMBL" id="PXV89054.1"/>
    </source>
</evidence>
<accession>A0A318EKC2</accession>
<name>A0A318EKC2_9FIRM</name>
<feature type="region of interest" description="Disordered" evidence="1">
    <location>
        <begin position="184"/>
        <end position="209"/>
    </location>
</feature>
<protein>
    <submittedName>
        <fullName evidence="4">Uncharacterized protein DUF4340</fullName>
    </submittedName>
</protein>
<keyword evidence="2" id="KW-0472">Membrane</keyword>
<comment type="caution">
    <text evidence="4">The sequence shown here is derived from an EMBL/GenBank/DDBJ whole genome shotgun (WGS) entry which is preliminary data.</text>
</comment>
<evidence type="ECO:0000256" key="1">
    <source>
        <dbReference type="SAM" id="MobiDB-lite"/>
    </source>
</evidence>
<feature type="transmembrane region" description="Helical" evidence="2">
    <location>
        <begin position="7"/>
        <end position="27"/>
    </location>
</feature>
<gene>
    <name evidence="4" type="ORF">C8E03_10730</name>
</gene>
<evidence type="ECO:0000313" key="5">
    <source>
        <dbReference type="Proteomes" id="UP000247523"/>
    </source>
</evidence>
<dbReference type="RefSeq" id="WP_110291261.1">
    <property type="nucleotide sequence ID" value="NZ_QICS01000007.1"/>
</dbReference>
<dbReference type="EMBL" id="QICS01000007">
    <property type="protein sequence ID" value="PXV89054.1"/>
    <property type="molecule type" value="Genomic_DNA"/>
</dbReference>
<keyword evidence="2" id="KW-0812">Transmembrane</keyword>
<keyword evidence="2" id="KW-1133">Transmembrane helix</keyword>
<organism evidence="4 5">
    <name type="scientific">Lachnotalea glycerini</name>
    <dbReference type="NCBI Taxonomy" id="1763509"/>
    <lineage>
        <taxon>Bacteria</taxon>
        <taxon>Bacillati</taxon>
        <taxon>Bacillota</taxon>
        <taxon>Clostridia</taxon>
        <taxon>Lachnospirales</taxon>
        <taxon>Lachnospiraceae</taxon>
        <taxon>Lachnotalea</taxon>
    </lineage>
</organism>
<proteinExistence type="predicted"/>
<feature type="compositionally biased region" description="Low complexity" evidence="1">
    <location>
        <begin position="197"/>
        <end position="209"/>
    </location>
</feature>
<evidence type="ECO:0000256" key="2">
    <source>
        <dbReference type="SAM" id="Phobius"/>
    </source>
</evidence>
<evidence type="ECO:0000259" key="3">
    <source>
        <dbReference type="Pfam" id="PF14238"/>
    </source>
</evidence>
<feature type="domain" description="DUF4340" evidence="3">
    <location>
        <begin position="84"/>
        <end position="191"/>
    </location>
</feature>
<sequence>MTKKSKMIKLITMIIILVSVLVAYIAVEKVNKNTQEKESLDSENAESISINSIDPEAVAAFSYTYDGIDYGFYKENDIWYSSNDPTKELDQDKVSNLAQNFQNVTASRLVEESASDLSQYGLDHPDNIIKVTDTDGNTTSYDIGSLNETVNGYYIKLEDKNTIYLISTFPTEFSYSLDDLIKTQEESTDEASDDNVTDATDSTETTTQE</sequence>
<dbReference type="InterPro" id="IPR025641">
    <property type="entry name" value="DUF4340"/>
</dbReference>
<dbReference type="AlphaFoldDB" id="A0A318EKC2"/>
<reference evidence="4 5" key="1">
    <citation type="submission" date="2018-05" db="EMBL/GenBank/DDBJ databases">
        <title>Genomic Encyclopedia of Type Strains, Phase IV (KMG-IV): sequencing the most valuable type-strain genomes for metagenomic binning, comparative biology and taxonomic classification.</title>
        <authorList>
            <person name="Goeker M."/>
        </authorList>
    </citation>
    <scope>NUCLEOTIDE SEQUENCE [LARGE SCALE GENOMIC DNA]</scope>
    <source>
        <strain evidence="4 5">DSM 28816</strain>
    </source>
</reference>
<dbReference type="Proteomes" id="UP000247523">
    <property type="component" value="Unassembled WGS sequence"/>
</dbReference>
<dbReference type="Pfam" id="PF14238">
    <property type="entry name" value="DUF4340"/>
    <property type="match status" value="1"/>
</dbReference>